<keyword evidence="8 12" id="KW-0539">Nucleus</keyword>
<dbReference type="Gene3D" id="1.25.40.820">
    <property type="match status" value="1"/>
</dbReference>
<keyword evidence="7 12" id="KW-0904">Protein phosphatase</keyword>
<comment type="subcellular location">
    <subcellularLocation>
        <location evidence="1 12">Nucleus</location>
    </subcellularLocation>
</comment>
<evidence type="ECO:0000256" key="2">
    <source>
        <dbReference type="ARBA" id="ARBA00005676"/>
    </source>
</evidence>
<evidence type="ECO:0000256" key="11">
    <source>
        <dbReference type="PROSITE-ProRule" id="PRU00812"/>
    </source>
</evidence>
<evidence type="ECO:0000256" key="10">
    <source>
        <dbReference type="ARBA" id="ARBA00048336"/>
    </source>
</evidence>
<dbReference type="AlphaFoldDB" id="A0A7C8IE05"/>
<dbReference type="EC" id="3.1.3.16" evidence="12"/>
<keyword evidence="3 12" id="KW-0479">Metal-binding</keyword>
<organism evidence="15 16">
    <name type="scientific">Massariosphaeria phaeospora</name>
    <dbReference type="NCBI Taxonomy" id="100035"/>
    <lineage>
        <taxon>Eukaryota</taxon>
        <taxon>Fungi</taxon>
        <taxon>Dikarya</taxon>
        <taxon>Ascomycota</taxon>
        <taxon>Pezizomycotina</taxon>
        <taxon>Dothideomycetes</taxon>
        <taxon>Pleosporomycetidae</taxon>
        <taxon>Pleosporales</taxon>
        <taxon>Pleosporales incertae sedis</taxon>
        <taxon>Massariosphaeria</taxon>
    </lineage>
</organism>
<dbReference type="EMBL" id="JAADJZ010000002">
    <property type="protein sequence ID" value="KAF2877314.1"/>
    <property type="molecule type" value="Genomic_DNA"/>
</dbReference>
<evidence type="ECO:0000256" key="3">
    <source>
        <dbReference type="ARBA" id="ARBA00022723"/>
    </source>
</evidence>
<dbReference type="GO" id="GO:0043175">
    <property type="term" value="F:RNA polymerase core enzyme binding"/>
    <property type="evidence" value="ECO:0007669"/>
    <property type="project" value="UniProtKB-UniRule"/>
</dbReference>
<evidence type="ECO:0000313" key="15">
    <source>
        <dbReference type="EMBL" id="KAF2877314.1"/>
    </source>
</evidence>
<comment type="catalytic activity">
    <reaction evidence="9 12">
        <text>O-phospho-L-seryl-[protein] + H2O = L-seryl-[protein] + phosphate</text>
        <dbReference type="Rhea" id="RHEA:20629"/>
        <dbReference type="Rhea" id="RHEA-COMP:9863"/>
        <dbReference type="Rhea" id="RHEA-COMP:11604"/>
        <dbReference type="ChEBI" id="CHEBI:15377"/>
        <dbReference type="ChEBI" id="CHEBI:29999"/>
        <dbReference type="ChEBI" id="CHEBI:43474"/>
        <dbReference type="ChEBI" id="CHEBI:83421"/>
        <dbReference type="EC" id="3.1.3.16"/>
    </reaction>
</comment>
<comment type="caution">
    <text evidence="15">The sequence shown here is derived from an EMBL/GenBank/DDBJ whole genome shotgun (WGS) entry which is preliminary data.</text>
</comment>
<evidence type="ECO:0000256" key="13">
    <source>
        <dbReference type="SAM" id="MobiDB-lite"/>
    </source>
</evidence>
<protein>
    <recommendedName>
        <fullName evidence="12">RNA polymerase II subunit B1 CTD phosphatase RPAP2 homolog</fullName>
        <ecNumber evidence="12">3.1.3.16</ecNumber>
    </recommendedName>
</protein>
<accession>A0A7C8IE05</accession>
<feature type="region of interest" description="Disordered" evidence="13">
    <location>
        <begin position="211"/>
        <end position="256"/>
    </location>
</feature>
<evidence type="ECO:0000256" key="5">
    <source>
        <dbReference type="ARBA" id="ARBA00022801"/>
    </source>
</evidence>
<comment type="similarity">
    <text evidence="2 11 12">Belongs to the RPAP2 family.</text>
</comment>
<comment type="function">
    <text evidence="12">Putative RNA polymerase II subunit B1 C-terminal domain (CTD) phosphatase involved in RNA polymerase II transcription regulation.</text>
</comment>
<feature type="non-terminal residue" evidence="15">
    <location>
        <position position="1"/>
    </location>
</feature>
<comment type="catalytic activity">
    <reaction evidence="10 12">
        <text>O-phospho-L-threonyl-[protein] + H2O = L-threonyl-[protein] + phosphate</text>
        <dbReference type="Rhea" id="RHEA:47004"/>
        <dbReference type="Rhea" id="RHEA-COMP:11060"/>
        <dbReference type="Rhea" id="RHEA-COMP:11605"/>
        <dbReference type="ChEBI" id="CHEBI:15377"/>
        <dbReference type="ChEBI" id="CHEBI:30013"/>
        <dbReference type="ChEBI" id="CHEBI:43474"/>
        <dbReference type="ChEBI" id="CHEBI:61977"/>
        <dbReference type="EC" id="3.1.3.16"/>
    </reaction>
</comment>
<keyword evidence="16" id="KW-1185">Reference proteome</keyword>
<dbReference type="GO" id="GO:0005737">
    <property type="term" value="C:cytoplasm"/>
    <property type="evidence" value="ECO:0007669"/>
    <property type="project" value="TreeGrafter"/>
</dbReference>
<dbReference type="Proteomes" id="UP000481861">
    <property type="component" value="Unassembled WGS sequence"/>
</dbReference>
<reference evidence="15 16" key="1">
    <citation type="submission" date="2020-01" db="EMBL/GenBank/DDBJ databases">
        <authorList>
            <consortium name="DOE Joint Genome Institute"/>
            <person name="Haridas S."/>
            <person name="Albert R."/>
            <person name="Binder M."/>
            <person name="Bloem J."/>
            <person name="Labutti K."/>
            <person name="Salamov A."/>
            <person name="Andreopoulos B."/>
            <person name="Baker S.E."/>
            <person name="Barry K."/>
            <person name="Bills G."/>
            <person name="Bluhm B.H."/>
            <person name="Cannon C."/>
            <person name="Castanera R."/>
            <person name="Culley D.E."/>
            <person name="Daum C."/>
            <person name="Ezra D."/>
            <person name="Gonzalez J.B."/>
            <person name="Henrissat B."/>
            <person name="Kuo A."/>
            <person name="Liang C."/>
            <person name="Lipzen A."/>
            <person name="Lutzoni F."/>
            <person name="Magnuson J."/>
            <person name="Mondo S."/>
            <person name="Nolan M."/>
            <person name="Ohm R."/>
            <person name="Pangilinan J."/>
            <person name="Park H.-J.H."/>
            <person name="Ramirez L."/>
            <person name="Alfaro M."/>
            <person name="Sun H."/>
            <person name="Tritt A."/>
            <person name="Yoshinaga Y."/>
            <person name="Zwiers L.-H.L."/>
            <person name="Turgeon B.G."/>
            <person name="Goodwin S.B."/>
            <person name="Spatafora J.W."/>
            <person name="Crous P.W."/>
            <person name="Grigoriev I.V."/>
        </authorList>
    </citation>
    <scope>NUCLEOTIDE SEQUENCE [LARGE SCALE GENOMIC DNA]</scope>
    <source>
        <strain evidence="15 16">CBS 611.86</strain>
    </source>
</reference>
<dbReference type="InterPro" id="IPR007308">
    <property type="entry name" value="Rtr1/RPAP2_dom"/>
</dbReference>
<dbReference type="GO" id="GO:0005634">
    <property type="term" value="C:nucleus"/>
    <property type="evidence" value="ECO:0007669"/>
    <property type="project" value="UniProtKB-SubCell"/>
</dbReference>
<evidence type="ECO:0000313" key="16">
    <source>
        <dbReference type="Proteomes" id="UP000481861"/>
    </source>
</evidence>
<dbReference type="GO" id="GO:0008270">
    <property type="term" value="F:zinc ion binding"/>
    <property type="evidence" value="ECO:0007669"/>
    <property type="project" value="UniProtKB-KW"/>
</dbReference>
<proteinExistence type="inferred from homology"/>
<dbReference type="InterPro" id="IPR038534">
    <property type="entry name" value="Rtr1/RPAP2_sf"/>
</dbReference>
<evidence type="ECO:0000259" key="14">
    <source>
        <dbReference type="PROSITE" id="PS51479"/>
    </source>
</evidence>
<feature type="non-terminal residue" evidence="15">
    <location>
        <position position="256"/>
    </location>
</feature>
<keyword evidence="5 12" id="KW-0378">Hydrolase</keyword>
<name>A0A7C8IE05_9PLEO</name>
<evidence type="ECO:0000256" key="1">
    <source>
        <dbReference type="ARBA" id="ARBA00004123"/>
    </source>
</evidence>
<dbReference type="PANTHER" id="PTHR14732">
    <property type="entry name" value="RNA POLYMERASE II SUBUNIT B1 CTD PHOSPHATASE RPAP2-RELATED"/>
    <property type="match status" value="1"/>
</dbReference>
<evidence type="ECO:0000256" key="8">
    <source>
        <dbReference type="ARBA" id="ARBA00023242"/>
    </source>
</evidence>
<dbReference type="GO" id="GO:0008420">
    <property type="term" value="F:RNA polymerase II CTD heptapeptide repeat phosphatase activity"/>
    <property type="evidence" value="ECO:0007669"/>
    <property type="project" value="UniProtKB-UniRule"/>
</dbReference>
<keyword evidence="6 12" id="KW-0862">Zinc</keyword>
<feature type="domain" description="RTR1-type" evidence="14">
    <location>
        <begin position="49"/>
        <end position="135"/>
    </location>
</feature>
<gene>
    <name evidence="15" type="ORF">BDV95DRAFT_472092</name>
</gene>
<evidence type="ECO:0000256" key="7">
    <source>
        <dbReference type="ARBA" id="ARBA00022912"/>
    </source>
</evidence>
<dbReference type="PANTHER" id="PTHR14732:SF0">
    <property type="entry name" value="RNA POLYMERASE II SUBUNIT B1 CTD PHOSPHATASE RPAP2-RELATED"/>
    <property type="match status" value="1"/>
</dbReference>
<evidence type="ECO:0000256" key="9">
    <source>
        <dbReference type="ARBA" id="ARBA00047761"/>
    </source>
</evidence>
<sequence length="256" mass="28059">ALNRANDIQNRKEVERDVLEAVLALMELPTAPDADPANPSAADARHFREAIIPFTPADYDSLIEERNIVNKCGYTLCPGSKGKARSNAPKQVIRTDHGLDIVDRKVVEMWCSKDCARRALYVKVQLNEEPAWMRLGGVGNNIDLMVDKPEELRSLPLLLKKPDAGPAVAVEGEDAAAAWAARDDALADLAAERGEKGRLSKANKDLLQDRIRENVASAPPEPPTLSDTGYSHLAIEGHVPNSTLLSHDDNFDEQEQ</sequence>
<dbReference type="OrthoDB" id="2590500at2759"/>
<evidence type="ECO:0000256" key="4">
    <source>
        <dbReference type="ARBA" id="ARBA00022771"/>
    </source>
</evidence>
<dbReference type="InterPro" id="IPR039693">
    <property type="entry name" value="Rtr1/RPAP2"/>
</dbReference>
<evidence type="ECO:0000256" key="12">
    <source>
        <dbReference type="RuleBase" id="RU367080"/>
    </source>
</evidence>
<dbReference type="PROSITE" id="PS51479">
    <property type="entry name" value="ZF_RTR1"/>
    <property type="match status" value="1"/>
</dbReference>
<evidence type="ECO:0000256" key="6">
    <source>
        <dbReference type="ARBA" id="ARBA00022833"/>
    </source>
</evidence>
<keyword evidence="4 12" id="KW-0863">Zinc-finger</keyword>
<dbReference type="Pfam" id="PF04181">
    <property type="entry name" value="RPAP2_Rtr1"/>
    <property type="match status" value="1"/>
</dbReference>